<protein>
    <submittedName>
        <fullName evidence="2">Uncharacterized protein</fullName>
    </submittedName>
</protein>
<reference evidence="2" key="2">
    <citation type="submission" date="2024-06" db="UniProtKB">
        <authorList>
            <consortium name="EnsemblMetazoa"/>
        </authorList>
    </citation>
    <scope>IDENTIFICATION</scope>
</reference>
<dbReference type="Proteomes" id="UP000007879">
    <property type="component" value="Unassembled WGS sequence"/>
</dbReference>
<reference evidence="3" key="1">
    <citation type="journal article" date="2010" name="Nature">
        <title>The Amphimedon queenslandica genome and the evolution of animal complexity.</title>
        <authorList>
            <person name="Srivastava M."/>
            <person name="Simakov O."/>
            <person name="Chapman J."/>
            <person name="Fahey B."/>
            <person name="Gauthier M.E."/>
            <person name="Mitros T."/>
            <person name="Richards G.S."/>
            <person name="Conaco C."/>
            <person name="Dacre M."/>
            <person name="Hellsten U."/>
            <person name="Larroux C."/>
            <person name="Putnam N.H."/>
            <person name="Stanke M."/>
            <person name="Adamska M."/>
            <person name="Darling A."/>
            <person name="Degnan S.M."/>
            <person name="Oakley T.H."/>
            <person name="Plachetzki D.C."/>
            <person name="Zhai Y."/>
            <person name="Adamski M."/>
            <person name="Calcino A."/>
            <person name="Cummins S.F."/>
            <person name="Goodstein D.M."/>
            <person name="Harris C."/>
            <person name="Jackson D.J."/>
            <person name="Leys S.P."/>
            <person name="Shu S."/>
            <person name="Woodcroft B.J."/>
            <person name="Vervoort M."/>
            <person name="Kosik K.S."/>
            <person name="Manning G."/>
            <person name="Degnan B.M."/>
            <person name="Rokhsar D.S."/>
        </authorList>
    </citation>
    <scope>NUCLEOTIDE SEQUENCE [LARGE SCALE GENOMIC DNA]</scope>
</reference>
<dbReference type="RefSeq" id="XP_019849929.1">
    <property type="nucleotide sequence ID" value="XM_019994370.1"/>
</dbReference>
<dbReference type="AlphaFoldDB" id="A0AAN0IYT5"/>
<evidence type="ECO:0000313" key="3">
    <source>
        <dbReference type="Proteomes" id="UP000007879"/>
    </source>
</evidence>
<accession>A0AAN0IYT5</accession>
<evidence type="ECO:0000313" key="2">
    <source>
        <dbReference type="EnsemblMetazoa" id="XP_019849929.1"/>
    </source>
</evidence>
<sequence length="163" mass="18816">MSLQYCSKWRLVSAWGLLQRHAPRYHVYGINLFLHWYAFGFTRTFLINCIFQTLPSPVFQINFEKPRKRFRKEGETVSQPQRNTLANPRISETVLLQELHKVCPTAAVFTVKAGFPCQQLSMRDDSDATLSEEEESSTSGDDVQLLKDSDDTSARNFNLFLSF</sequence>
<keyword evidence="3" id="KW-1185">Reference proteome</keyword>
<evidence type="ECO:0000256" key="1">
    <source>
        <dbReference type="SAM" id="MobiDB-lite"/>
    </source>
</evidence>
<name>A0AAN0IYT5_AMPQE</name>
<feature type="region of interest" description="Disordered" evidence="1">
    <location>
        <begin position="126"/>
        <end position="147"/>
    </location>
</feature>
<organism evidence="2 3">
    <name type="scientific">Amphimedon queenslandica</name>
    <name type="common">Sponge</name>
    <dbReference type="NCBI Taxonomy" id="400682"/>
    <lineage>
        <taxon>Eukaryota</taxon>
        <taxon>Metazoa</taxon>
        <taxon>Porifera</taxon>
        <taxon>Demospongiae</taxon>
        <taxon>Heteroscleromorpha</taxon>
        <taxon>Haplosclerida</taxon>
        <taxon>Niphatidae</taxon>
        <taxon>Amphimedon</taxon>
    </lineage>
</organism>
<proteinExistence type="predicted"/>
<dbReference type="EnsemblMetazoa" id="XM_019994370.1">
    <property type="protein sequence ID" value="XP_019849929.1"/>
    <property type="gene ID" value="LOC109580826"/>
</dbReference>
<dbReference type="KEGG" id="aqu:109580826"/>
<dbReference type="GeneID" id="109580826"/>